<evidence type="ECO:0000313" key="8">
    <source>
        <dbReference type="EMBL" id="PZR51522.1"/>
    </source>
</evidence>
<dbReference type="EMBL" id="QKWH01000022">
    <property type="protein sequence ID" value="PZR51522.1"/>
    <property type="molecule type" value="Genomic_DNA"/>
</dbReference>
<protein>
    <recommendedName>
        <fullName evidence="7">DUF3817 domain-containing protein</fullName>
    </recommendedName>
</protein>
<evidence type="ECO:0000259" key="7">
    <source>
        <dbReference type="Pfam" id="PF12823"/>
    </source>
</evidence>
<sequence length="108" mass="11694">MAAAPIDRTGRLYAVVAFAEAASWAGLLVGMFLKYVTQTTEVGVQVFGAIHGALFIVYVAVTIFAAVRLRWSWKVALVALAASVPPLTTVPMEMWLRRTGRLSARTTP</sequence>
<dbReference type="Pfam" id="PF12823">
    <property type="entry name" value="DUF3817"/>
    <property type="match status" value="1"/>
</dbReference>
<keyword evidence="5 6" id="KW-0472">Membrane</keyword>
<comment type="caution">
    <text evidence="8">The sequence shown here is derived from an EMBL/GenBank/DDBJ whole genome shotgun (WGS) entry which is preliminary data.</text>
</comment>
<keyword evidence="9" id="KW-1185">Reference proteome</keyword>
<proteinExistence type="predicted"/>
<dbReference type="AlphaFoldDB" id="A0A2W5WKD3"/>
<dbReference type="PANTHER" id="PTHR40077">
    <property type="entry name" value="MEMBRANE PROTEIN-RELATED"/>
    <property type="match status" value="1"/>
</dbReference>
<keyword evidence="3 6" id="KW-0812">Transmembrane</keyword>
<gene>
    <name evidence="8" type="ORF">DNL40_16010</name>
</gene>
<keyword evidence="4 6" id="KW-1133">Transmembrane helix</keyword>
<dbReference type="InterPro" id="IPR023845">
    <property type="entry name" value="DUF3817_TM"/>
</dbReference>
<dbReference type="RefSeq" id="WP_111252270.1">
    <property type="nucleotide sequence ID" value="NZ_QKWH01000022.1"/>
</dbReference>
<accession>A0A2W5WKD3</accession>
<reference evidence="8 9" key="1">
    <citation type="submission" date="2018-06" db="EMBL/GenBank/DDBJ databases">
        <title>Whole genome sequencing of a novel hydrocarbon degrading bacterial strain, PW21 isolated from oil contaminated produced water sample.</title>
        <authorList>
            <person name="Nagkirti P."/>
            <person name="Shaikh A."/>
            <person name="Gowdaman V."/>
            <person name="Engineer A.E."/>
            <person name="Dagar S."/>
            <person name="Dhakephalkar P.K."/>
        </authorList>
    </citation>
    <scope>NUCLEOTIDE SEQUENCE [LARGE SCALE GENOMIC DNA]</scope>
    <source>
        <strain evidence="8 9">PW21</strain>
    </source>
</reference>
<evidence type="ECO:0000313" key="9">
    <source>
        <dbReference type="Proteomes" id="UP000248783"/>
    </source>
</evidence>
<evidence type="ECO:0000256" key="4">
    <source>
        <dbReference type="ARBA" id="ARBA00022989"/>
    </source>
</evidence>
<dbReference type="PANTHER" id="PTHR40077:SF1">
    <property type="entry name" value="MEMBRANE PROTEIN"/>
    <property type="match status" value="1"/>
</dbReference>
<evidence type="ECO:0000256" key="3">
    <source>
        <dbReference type="ARBA" id="ARBA00022692"/>
    </source>
</evidence>
<dbReference type="GO" id="GO:0005886">
    <property type="term" value="C:plasma membrane"/>
    <property type="evidence" value="ECO:0007669"/>
    <property type="project" value="UniProtKB-SubCell"/>
</dbReference>
<evidence type="ECO:0000256" key="2">
    <source>
        <dbReference type="ARBA" id="ARBA00022475"/>
    </source>
</evidence>
<organism evidence="8 9">
    <name type="scientific">Xylanimonas oleitrophica</name>
    <dbReference type="NCBI Taxonomy" id="2607479"/>
    <lineage>
        <taxon>Bacteria</taxon>
        <taxon>Bacillati</taxon>
        <taxon>Actinomycetota</taxon>
        <taxon>Actinomycetes</taxon>
        <taxon>Micrococcales</taxon>
        <taxon>Promicromonosporaceae</taxon>
        <taxon>Xylanimonas</taxon>
    </lineage>
</organism>
<keyword evidence="2" id="KW-1003">Cell membrane</keyword>
<feature type="domain" description="DUF3817" evidence="7">
    <location>
        <begin position="11"/>
        <end position="98"/>
    </location>
</feature>
<name>A0A2W5WKD3_9MICO</name>
<feature type="transmembrane region" description="Helical" evidence="6">
    <location>
        <begin position="12"/>
        <end position="33"/>
    </location>
</feature>
<dbReference type="Proteomes" id="UP000248783">
    <property type="component" value="Unassembled WGS sequence"/>
</dbReference>
<comment type="subcellular location">
    <subcellularLocation>
        <location evidence="1">Cell membrane</location>
        <topology evidence="1">Multi-pass membrane protein</topology>
    </subcellularLocation>
</comment>
<feature type="transmembrane region" description="Helical" evidence="6">
    <location>
        <begin position="45"/>
        <end position="67"/>
    </location>
</feature>
<dbReference type="NCBIfam" id="TIGR03954">
    <property type="entry name" value="integ_memb_HG"/>
    <property type="match status" value="1"/>
</dbReference>
<evidence type="ECO:0000256" key="6">
    <source>
        <dbReference type="SAM" id="Phobius"/>
    </source>
</evidence>
<evidence type="ECO:0000256" key="5">
    <source>
        <dbReference type="ARBA" id="ARBA00023136"/>
    </source>
</evidence>
<evidence type="ECO:0000256" key="1">
    <source>
        <dbReference type="ARBA" id="ARBA00004651"/>
    </source>
</evidence>